<accession>A0AAD5PK87</accession>
<reference evidence="2" key="2">
    <citation type="submission" date="2023-02" db="EMBL/GenBank/DDBJ databases">
        <authorList>
            <consortium name="DOE Joint Genome Institute"/>
            <person name="Mondo S.J."/>
            <person name="Chang Y."/>
            <person name="Wang Y."/>
            <person name="Ahrendt S."/>
            <person name="Andreopoulos W."/>
            <person name="Barry K."/>
            <person name="Beard J."/>
            <person name="Benny G.L."/>
            <person name="Blankenship S."/>
            <person name="Bonito G."/>
            <person name="Cuomo C."/>
            <person name="Desiro A."/>
            <person name="Gervers K.A."/>
            <person name="Hundley H."/>
            <person name="Kuo A."/>
            <person name="LaButti K."/>
            <person name="Lang B.F."/>
            <person name="Lipzen A."/>
            <person name="O'Donnell K."/>
            <person name="Pangilinan J."/>
            <person name="Reynolds N."/>
            <person name="Sandor L."/>
            <person name="Smith M.W."/>
            <person name="Tsang A."/>
            <person name="Grigoriev I.V."/>
            <person name="Stajich J.E."/>
            <person name="Spatafora J.W."/>
        </authorList>
    </citation>
    <scope>NUCLEOTIDE SEQUENCE</scope>
    <source>
        <strain evidence="2">RSA 2281</strain>
    </source>
</reference>
<name>A0AAD5PK87_9FUNG</name>
<feature type="compositionally biased region" description="Polar residues" evidence="1">
    <location>
        <begin position="101"/>
        <end position="110"/>
    </location>
</feature>
<dbReference type="AlphaFoldDB" id="A0AAD5PK87"/>
<dbReference type="EMBL" id="JAIXMP010000001">
    <property type="protein sequence ID" value="KAI9278881.1"/>
    <property type="molecule type" value="Genomic_DNA"/>
</dbReference>
<organism evidence="2 3">
    <name type="scientific">Phascolomyces articulosus</name>
    <dbReference type="NCBI Taxonomy" id="60185"/>
    <lineage>
        <taxon>Eukaryota</taxon>
        <taxon>Fungi</taxon>
        <taxon>Fungi incertae sedis</taxon>
        <taxon>Mucoromycota</taxon>
        <taxon>Mucoromycotina</taxon>
        <taxon>Mucoromycetes</taxon>
        <taxon>Mucorales</taxon>
        <taxon>Lichtheimiaceae</taxon>
        <taxon>Phascolomyces</taxon>
    </lineage>
</organism>
<sequence>METPPAKEQPLTLLRIKRKRTEEPLEALFSATALPTIFRLAETVEEKSLKNITEAQKLKERITRRVQPGSRPRTPETLEERKDRLAQQQQSSTRQARYRVINQNRSTAGQRSADEPPVVKSAAEELLQMYEAVREDNAQTTSSNKAKLFADSDDEEDDDIMCNFIPMVKEYLTCKSFHP</sequence>
<dbReference type="Proteomes" id="UP001209540">
    <property type="component" value="Unassembled WGS sequence"/>
</dbReference>
<keyword evidence="3" id="KW-1185">Reference proteome</keyword>
<proteinExistence type="predicted"/>
<feature type="region of interest" description="Disordered" evidence="1">
    <location>
        <begin position="61"/>
        <end position="119"/>
    </location>
</feature>
<reference evidence="2" key="1">
    <citation type="journal article" date="2022" name="IScience">
        <title>Evolution of zygomycete secretomes and the origins of terrestrial fungal ecologies.</title>
        <authorList>
            <person name="Chang Y."/>
            <person name="Wang Y."/>
            <person name="Mondo S."/>
            <person name="Ahrendt S."/>
            <person name="Andreopoulos W."/>
            <person name="Barry K."/>
            <person name="Beard J."/>
            <person name="Benny G.L."/>
            <person name="Blankenship S."/>
            <person name="Bonito G."/>
            <person name="Cuomo C."/>
            <person name="Desiro A."/>
            <person name="Gervers K.A."/>
            <person name="Hundley H."/>
            <person name="Kuo A."/>
            <person name="LaButti K."/>
            <person name="Lang B.F."/>
            <person name="Lipzen A."/>
            <person name="O'Donnell K."/>
            <person name="Pangilinan J."/>
            <person name="Reynolds N."/>
            <person name="Sandor L."/>
            <person name="Smith M.E."/>
            <person name="Tsang A."/>
            <person name="Grigoriev I.V."/>
            <person name="Stajich J.E."/>
            <person name="Spatafora J.W."/>
        </authorList>
    </citation>
    <scope>NUCLEOTIDE SEQUENCE</scope>
    <source>
        <strain evidence="2">RSA 2281</strain>
    </source>
</reference>
<feature type="compositionally biased region" description="Low complexity" evidence="1">
    <location>
        <begin position="86"/>
        <end position="95"/>
    </location>
</feature>
<comment type="caution">
    <text evidence="2">The sequence shown here is derived from an EMBL/GenBank/DDBJ whole genome shotgun (WGS) entry which is preliminary data.</text>
</comment>
<evidence type="ECO:0000256" key="1">
    <source>
        <dbReference type="SAM" id="MobiDB-lite"/>
    </source>
</evidence>
<protein>
    <submittedName>
        <fullName evidence="2">Uncharacterized protein</fullName>
    </submittedName>
</protein>
<evidence type="ECO:0000313" key="2">
    <source>
        <dbReference type="EMBL" id="KAI9278881.1"/>
    </source>
</evidence>
<dbReference type="PANTHER" id="PTHR31196">
    <property type="entry name" value="RNA POLYMERASE II NUCLEAR LOCALIZATION PROTEIN SLC7A6OS-RELATED"/>
    <property type="match status" value="1"/>
</dbReference>
<dbReference type="PANTHER" id="PTHR31196:SF2">
    <property type="entry name" value="RNA POLYMERASE II NUCLEAR LOCALIZATION PROTEIN SLC7A6OS-RELATED"/>
    <property type="match status" value="1"/>
</dbReference>
<feature type="region of interest" description="Disordered" evidence="1">
    <location>
        <begin position="135"/>
        <end position="155"/>
    </location>
</feature>
<gene>
    <name evidence="2" type="ORF">BDA99DRAFT_429092</name>
</gene>
<evidence type="ECO:0000313" key="3">
    <source>
        <dbReference type="Proteomes" id="UP001209540"/>
    </source>
</evidence>
<dbReference type="InterPro" id="IPR040218">
    <property type="entry name" value="SLC7A6OS"/>
</dbReference>
<feature type="compositionally biased region" description="Basic and acidic residues" evidence="1">
    <location>
        <begin position="73"/>
        <end position="85"/>
    </location>
</feature>